<feature type="domain" description="Glycoside hydrolase family 3 N-terminal" evidence="7">
    <location>
        <begin position="118"/>
        <end position="386"/>
    </location>
</feature>
<comment type="caution">
    <text evidence="9">The sequence shown here is derived from an EMBL/GenBank/DDBJ whole genome shotgun (WGS) entry which is preliminary data.</text>
</comment>
<name>A0ABQ2A1P4_9BACL</name>
<sequence length="775" mass="85346">MSNNTRQGQASGEIRYVHNEGGPAIGLSASSGVNVIEQDGLFFKDLNRSGALEPYKDWRLPAEERAKDLASRMTPEQIAGLMLYSRHQSIPAGSTNWMSSTYNGKPYEESGANAWDLTDEQRSFLENDHLRHILVTTVESPAVAARWNNLVQAYAESVGLGIPANNSSDPRHGSDSSSEFNAGSGGKISMWPETLGLAATFDPRLVRRFGEIAAKEYRALGLTTALSPQVDIATDPRWFRFSGTFGEDPQLSTDLGRAYIDGFQTSEGEDEIASGWGRASVNAMVKHWPGGGSGEGGRDAHYASGKYAVYPDGRFDEHLKPFTEGAFKLDGATGQASAVMPYYTVSWEQDTVGGENVGNAYSKYLITDLLREKYGYDGVVCTDWLITADENGEKDSFLSGKPWGVEGLSVAERHYKLLLAGVDQFGGNNEAGPVLEAYEMGVQEYGEEWMRERFERSAVRLLKNFFRLGLFENPYVDPEESERIVGQPDYMRAGYEAQLKSVVLLKNKGGVLPLGAGSSLQDSRGESSAVEQPSFSRKKVYIPRRYIAPGRDWFRNPTPEKTVDPLNRNISAKYFDVVDDPSEADFALVCIENPDSGMGYSREDAEAGGSGYVPISLQYRPYTAELGREVSLAGDPRSSDVLNRSHLGKSVRTRNEADLDLVLDTRAKMGDKPVIVSMLLSNPAIVAEFEQAADVILVNFGLQDQALLEIVCGEAEPSGLLPMQMPADMRTVEEQLEDVPRDMRCHVDTEGNTYDFAYGLNFGGVIEDERVRNYR</sequence>
<reference evidence="10" key="1">
    <citation type="journal article" date="2019" name="Int. J. Syst. Evol. Microbiol.">
        <title>The Global Catalogue of Microorganisms (GCM) 10K type strain sequencing project: providing services to taxonomists for standard genome sequencing and annotation.</title>
        <authorList>
            <consortium name="The Broad Institute Genomics Platform"/>
            <consortium name="The Broad Institute Genome Sequencing Center for Infectious Disease"/>
            <person name="Wu L."/>
            <person name="Ma J."/>
        </authorList>
    </citation>
    <scope>NUCLEOTIDE SEQUENCE [LARGE SCALE GENOMIC DNA]</scope>
    <source>
        <strain evidence="10">CCM 8702</strain>
    </source>
</reference>
<dbReference type="Pfam" id="PF01915">
    <property type="entry name" value="Glyco_hydro_3_C"/>
    <property type="match status" value="1"/>
</dbReference>
<evidence type="ECO:0000313" key="10">
    <source>
        <dbReference type="Proteomes" id="UP000605427"/>
    </source>
</evidence>
<keyword evidence="6" id="KW-0326">Glycosidase</keyword>
<comment type="catalytic activity">
    <reaction evidence="1">
        <text>Hydrolysis of terminal, non-reducing beta-D-glucosyl residues with release of beta-D-glucose.</text>
        <dbReference type="EC" id="3.2.1.21"/>
    </reaction>
</comment>
<dbReference type="RefSeq" id="WP_172245961.1">
    <property type="nucleotide sequence ID" value="NZ_BMDD01000004.1"/>
</dbReference>
<dbReference type="SUPFAM" id="SSF52279">
    <property type="entry name" value="Beta-D-glucan exohydrolase, C-terminal domain"/>
    <property type="match status" value="1"/>
</dbReference>
<organism evidence="9 10">
    <name type="scientific">Saccharibacillus endophyticus</name>
    <dbReference type="NCBI Taxonomy" id="2060666"/>
    <lineage>
        <taxon>Bacteria</taxon>
        <taxon>Bacillati</taxon>
        <taxon>Bacillota</taxon>
        <taxon>Bacilli</taxon>
        <taxon>Bacillales</taxon>
        <taxon>Paenibacillaceae</taxon>
        <taxon>Saccharibacillus</taxon>
    </lineage>
</organism>
<protein>
    <recommendedName>
        <fullName evidence="3">beta-glucosidase</fullName>
        <ecNumber evidence="3">3.2.1.21</ecNumber>
    </recommendedName>
</protein>
<evidence type="ECO:0000259" key="8">
    <source>
        <dbReference type="Pfam" id="PF01915"/>
    </source>
</evidence>
<dbReference type="Gene3D" id="3.40.50.1700">
    <property type="entry name" value="Glycoside hydrolase family 3 C-terminal domain"/>
    <property type="match status" value="1"/>
</dbReference>
<dbReference type="EMBL" id="BMDD01000004">
    <property type="protein sequence ID" value="GGH83177.1"/>
    <property type="molecule type" value="Genomic_DNA"/>
</dbReference>
<gene>
    <name evidence="9" type="ORF">GCM10007362_35620</name>
</gene>
<dbReference type="SUPFAM" id="SSF51445">
    <property type="entry name" value="(Trans)glycosidases"/>
    <property type="match status" value="1"/>
</dbReference>
<evidence type="ECO:0000256" key="5">
    <source>
        <dbReference type="ARBA" id="ARBA00022801"/>
    </source>
</evidence>
<dbReference type="InterPro" id="IPR001764">
    <property type="entry name" value="Glyco_hydro_3_N"/>
</dbReference>
<dbReference type="PANTHER" id="PTHR30620">
    <property type="entry name" value="PERIPLASMIC BETA-GLUCOSIDASE-RELATED"/>
    <property type="match status" value="1"/>
</dbReference>
<evidence type="ECO:0000256" key="1">
    <source>
        <dbReference type="ARBA" id="ARBA00000448"/>
    </source>
</evidence>
<dbReference type="PANTHER" id="PTHR30620:SF16">
    <property type="entry name" value="LYSOSOMAL BETA GLUCOSIDASE"/>
    <property type="match status" value="1"/>
</dbReference>
<proteinExistence type="inferred from homology"/>
<keyword evidence="10" id="KW-1185">Reference proteome</keyword>
<dbReference type="InterPro" id="IPR017853">
    <property type="entry name" value="GH"/>
</dbReference>
<dbReference type="Pfam" id="PF00933">
    <property type="entry name" value="Glyco_hydro_3"/>
    <property type="match status" value="1"/>
</dbReference>
<feature type="domain" description="Glycoside hydrolase family 3 C-terminal" evidence="8">
    <location>
        <begin position="502"/>
        <end position="761"/>
    </location>
</feature>
<comment type="similarity">
    <text evidence="2">Belongs to the glycosyl hydrolase 3 family.</text>
</comment>
<evidence type="ECO:0000259" key="7">
    <source>
        <dbReference type="Pfam" id="PF00933"/>
    </source>
</evidence>
<evidence type="ECO:0000313" key="9">
    <source>
        <dbReference type="EMBL" id="GGH83177.1"/>
    </source>
</evidence>
<dbReference type="InterPro" id="IPR051915">
    <property type="entry name" value="Cellulose_Degrad_GH3"/>
</dbReference>
<dbReference type="Gene3D" id="3.20.20.300">
    <property type="entry name" value="Glycoside hydrolase, family 3, N-terminal domain"/>
    <property type="match status" value="1"/>
</dbReference>
<keyword evidence="4" id="KW-0732">Signal</keyword>
<dbReference type="Proteomes" id="UP000605427">
    <property type="component" value="Unassembled WGS sequence"/>
</dbReference>
<dbReference type="EC" id="3.2.1.21" evidence="3"/>
<evidence type="ECO:0000256" key="2">
    <source>
        <dbReference type="ARBA" id="ARBA00005336"/>
    </source>
</evidence>
<dbReference type="InterPro" id="IPR036881">
    <property type="entry name" value="Glyco_hydro_3_C_sf"/>
</dbReference>
<evidence type="ECO:0000256" key="3">
    <source>
        <dbReference type="ARBA" id="ARBA00012744"/>
    </source>
</evidence>
<keyword evidence="5" id="KW-0378">Hydrolase</keyword>
<dbReference type="InterPro" id="IPR002772">
    <property type="entry name" value="Glyco_hydro_3_C"/>
</dbReference>
<dbReference type="PRINTS" id="PR00133">
    <property type="entry name" value="GLHYDRLASE3"/>
</dbReference>
<evidence type="ECO:0000256" key="6">
    <source>
        <dbReference type="ARBA" id="ARBA00023295"/>
    </source>
</evidence>
<evidence type="ECO:0000256" key="4">
    <source>
        <dbReference type="ARBA" id="ARBA00022729"/>
    </source>
</evidence>
<dbReference type="InterPro" id="IPR036962">
    <property type="entry name" value="Glyco_hydro_3_N_sf"/>
</dbReference>
<accession>A0ABQ2A1P4</accession>